<evidence type="ECO:0000256" key="1">
    <source>
        <dbReference type="SAM" id="MobiDB-lite"/>
    </source>
</evidence>
<name>A0A1J7JJD7_9PEZI</name>
<protein>
    <submittedName>
        <fullName evidence="2">Uncharacterized protein</fullName>
    </submittedName>
</protein>
<dbReference type="PROSITE" id="PS51257">
    <property type="entry name" value="PROKAR_LIPOPROTEIN"/>
    <property type="match status" value="1"/>
</dbReference>
<gene>
    <name evidence="2" type="ORF">CONLIGDRAFT_640609</name>
</gene>
<organism evidence="2 3">
    <name type="scientific">Coniochaeta ligniaria NRRL 30616</name>
    <dbReference type="NCBI Taxonomy" id="1408157"/>
    <lineage>
        <taxon>Eukaryota</taxon>
        <taxon>Fungi</taxon>
        <taxon>Dikarya</taxon>
        <taxon>Ascomycota</taxon>
        <taxon>Pezizomycotina</taxon>
        <taxon>Sordariomycetes</taxon>
        <taxon>Sordariomycetidae</taxon>
        <taxon>Coniochaetales</taxon>
        <taxon>Coniochaetaceae</taxon>
        <taxon>Coniochaeta</taxon>
    </lineage>
</organism>
<feature type="compositionally biased region" description="Basic and acidic residues" evidence="1">
    <location>
        <begin position="466"/>
        <end position="501"/>
    </location>
</feature>
<sequence length="563" mass="61093">MARAWLQENWLQICHHDSSGCLPMALIIFSVFACVALCNSADVYVWHRNQEEQTASAGDNTRMLTLSEQHPAQHPANHSHAAADHRPGASTTSSFSSTSSLPSAAPSSRAGPLSFPGGETPSGRLRVDHHLGTGDASPALPCPPGRHHLPPAAQRREPDPPAPPTTPPKRADNDPPFPAGLDPGPDGAGRDETYGTNWRANREVARAAAGGAAAVRPPTRGRGWERSTIRANDAEGEFTLEYRTSRARGQPAEHGPAAAGRSEEGEVSNRNRANTRDQQLSAAQLRDLRLNLLGIPTMDPPRADDRRAASTNLPPRPAYRPSGAADPPPPRRPLRHAGPSSEPLTARALSSATHHPTVPTHQPALWSLLAATGHSEVGAAGDDNDNPPPRRRTAREHYYGLNPSPRPSRFRAALRRVVTGVGFRRIGRRIGSALMGRNAGECGEGSQRAASHGHTSYRQMDEDDNDSRSSHHAESRERTEGRDQHRGRSYRTQDMDGSDARARHHGGSGRHGHRDASRAGPAAADYAQRGRSARRVEDRETDEFEAPDRVHNGRRRDHRRETS</sequence>
<feature type="compositionally biased region" description="Basic residues" evidence="1">
    <location>
        <begin position="552"/>
        <end position="563"/>
    </location>
</feature>
<evidence type="ECO:0000313" key="3">
    <source>
        <dbReference type="Proteomes" id="UP000182658"/>
    </source>
</evidence>
<evidence type="ECO:0000313" key="2">
    <source>
        <dbReference type="EMBL" id="OIW33489.1"/>
    </source>
</evidence>
<feature type="compositionally biased region" description="Low complexity" evidence="1">
    <location>
        <begin position="207"/>
        <end position="221"/>
    </location>
</feature>
<reference evidence="2 3" key="1">
    <citation type="submission" date="2016-10" db="EMBL/GenBank/DDBJ databases">
        <title>Draft genome sequence of Coniochaeta ligniaria NRRL30616, a lignocellulolytic fungus for bioabatement of inhibitors in plant biomass hydrolysates.</title>
        <authorList>
            <consortium name="DOE Joint Genome Institute"/>
            <person name="Jimenez D.J."/>
            <person name="Hector R.E."/>
            <person name="Riley R."/>
            <person name="Sun H."/>
            <person name="Grigoriev I.V."/>
            <person name="Van Elsas J.D."/>
            <person name="Nichols N.N."/>
        </authorList>
    </citation>
    <scope>NUCLEOTIDE SEQUENCE [LARGE SCALE GENOMIC DNA]</scope>
    <source>
        <strain evidence="2 3">NRRL 30616</strain>
    </source>
</reference>
<dbReference type="AlphaFoldDB" id="A0A1J7JJD7"/>
<dbReference type="EMBL" id="KV875094">
    <property type="protein sequence ID" value="OIW33489.1"/>
    <property type="molecule type" value="Genomic_DNA"/>
</dbReference>
<dbReference type="InParanoid" id="A0A1J7JJD7"/>
<accession>A0A1J7JJD7</accession>
<dbReference type="OrthoDB" id="10659672at2759"/>
<feature type="compositionally biased region" description="Polar residues" evidence="1">
    <location>
        <begin position="270"/>
        <end position="282"/>
    </location>
</feature>
<feature type="region of interest" description="Disordered" evidence="1">
    <location>
        <begin position="436"/>
        <end position="563"/>
    </location>
</feature>
<keyword evidence="3" id="KW-1185">Reference proteome</keyword>
<feature type="region of interest" description="Disordered" evidence="1">
    <location>
        <begin position="70"/>
        <end position="194"/>
    </location>
</feature>
<proteinExistence type="predicted"/>
<feature type="compositionally biased region" description="Low complexity" evidence="1">
    <location>
        <begin position="88"/>
        <end position="114"/>
    </location>
</feature>
<feature type="compositionally biased region" description="Basic residues" evidence="1">
    <location>
        <begin position="502"/>
        <end position="513"/>
    </location>
</feature>
<feature type="region of interest" description="Disordered" evidence="1">
    <location>
        <begin position="207"/>
        <end position="359"/>
    </location>
</feature>
<feature type="region of interest" description="Disordered" evidence="1">
    <location>
        <begin position="376"/>
        <end position="407"/>
    </location>
</feature>
<dbReference type="Proteomes" id="UP000182658">
    <property type="component" value="Unassembled WGS sequence"/>
</dbReference>